<keyword evidence="4" id="KW-1185">Reference proteome</keyword>
<dbReference type="AlphaFoldDB" id="A0A1L3ZYH7"/>
<feature type="compositionally biased region" description="Basic and acidic residues" evidence="1">
    <location>
        <begin position="121"/>
        <end position="131"/>
    </location>
</feature>
<dbReference type="Proteomes" id="UP000182063">
    <property type="component" value="Chromosome"/>
</dbReference>
<keyword evidence="2" id="KW-1133">Transmembrane helix</keyword>
<feature type="region of interest" description="Disordered" evidence="1">
    <location>
        <begin position="121"/>
        <end position="143"/>
    </location>
</feature>
<dbReference type="STRING" id="1921510.BSL82_16480"/>
<dbReference type="EMBL" id="CP018221">
    <property type="protein sequence ID" value="API60688.1"/>
    <property type="molecule type" value="Genomic_DNA"/>
</dbReference>
<keyword evidence="2" id="KW-0472">Membrane</keyword>
<feature type="transmembrane region" description="Helical" evidence="2">
    <location>
        <begin position="64"/>
        <end position="83"/>
    </location>
</feature>
<evidence type="ECO:0000256" key="1">
    <source>
        <dbReference type="SAM" id="MobiDB-lite"/>
    </source>
</evidence>
<evidence type="ECO:0000256" key="2">
    <source>
        <dbReference type="SAM" id="Phobius"/>
    </source>
</evidence>
<evidence type="ECO:0000313" key="4">
    <source>
        <dbReference type="Proteomes" id="UP000182063"/>
    </source>
</evidence>
<gene>
    <name evidence="3" type="ORF">BSL82_16480</name>
</gene>
<accession>A0A1L3ZYH7</accession>
<organism evidence="3 4">
    <name type="scientific">Tardibacter chloracetimidivorans</name>
    <dbReference type="NCBI Taxonomy" id="1921510"/>
    <lineage>
        <taxon>Bacteria</taxon>
        <taxon>Pseudomonadati</taxon>
        <taxon>Pseudomonadota</taxon>
        <taxon>Alphaproteobacteria</taxon>
        <taxon>Sphingomonadales</taxon>
        <taxon>Sphingomonadaceae</taxon>
        <taxon>Tardibacter</taxon>
    </lineage>
</organism>
<protein>
    <submittedName>
        <fullName evidence="3">Uncharacterized protein</fullName>
    </submittedName>
</protein>
<reference evidence="4" key="1">
    <citation type="submission" date="2016-11" db="EMBL/GenBank/DDBJ databases">
        <title>Complete Genome Sequence of alachlor-degrading Sphingomonas sp. strain JJ-A5.</title>
        <authorList>
            <person name="Lee H."/>
            <person name="Ka J.-O."/>
        </authorList>
    </citation>
    <scope>NUCLEOTIDE SEQUENCE [LARGE SCALE GENOMIC DNA]</scope>
    <source>
        <strain evidence="4">JJ-A5</strain>
    </source>
</reference>
<proteinExistence type="predicted"/>
<name>A0A1L3ZYH7_9SPHN</name>
<feature type="region of interest" description="Disordered" evidence="1">
    <location>
        <begin position="13"/>
        <end position="35"/>
    </location>
</feature>
<sequence length="143" mass="16340">MAAHLAAGGNSPYLASMDEPRPPMPLTPMAAPRRPKRAAFPQPAFRDAAGDLKSMFSNMDRRRWLFLALAFAMTFAVLFGFLLDSDFRKLGPGEQIIYVENWRANRSEAEIAARQRRDQAVQRQQEEERRRQYQKLGKSLGIE</sequence>
<dbReference type="KEGG" id="sphj:BSL82_16480"/>
<evidence type="ECO:0000313" key="3">
    <source>
        <dbReference type="EMBL" id="API60688.1"/>
    </source>
</evidence>
<keyword evidence="2" id="KW-0812">Transmembrane</keyword>